<organism evidence="11 12">
    <name type="scientific">Cryobacterium frigoriphilum</name>
    <dbReference type="NCBI Taxonomy" id="1259150"/>
    <lineage>
        <taxon>Bacteria</taxon>
        <taxon>Bacillati</taxon>
        <taxon>Actinomycetota</taxon>
        <taxon>Actinomycetes</taxon>
        <taxon>Micrococcales</taxon>
        <taxon>Microbacteriaceae</taxon>
        <taxon>Cryobacterium</taxon>
    </lineage>
</organism>
<evidence type="ECO:0000256" key="6">
    <source>
        <dbReference type="ARBA" id="ARBA00023002"/>
    </source>
</evidence>
<dbReference type="GO" id="GO:0005829">
    <property type="term" value="C:cytosol"/>
    <property type="evidence" value="ECO:0007669"/>
    <property type="project" value="TreeGrafter"/>
</dbReference>
<protein>
    <submittedName>
        <fullName evidence="11">Dyp-type peroxidase</fullName>
    </submittedName>
</protein>
<evidence type="ECO:0000259" key="9">
    <source>
        <dbReference type="Pfam" id="PF04261"/>
    </source>
</evidence>
<dbReference type="Pfam" id="PF04261">
    <property type="entry name" value="Dyp_perox_N"/>
    <property type="match status" value="1"/>
</dbReference>
<keyword evidence="5" id="KW-0732">Signal</keyword>
<evidence type="ECO:0000256" key="3">
    <source>
        <dbReference type="ARBA" id="ARBA00022617"/>
    </source>
</evidence>
<dbReference type="EMBL" id="SOHE01000060">
    <property type="protein sequence ID" value="TFD47790.1"/>
    <property type="molecule type" value="Genomic_DNA"/>
</dbReference>
<dbReference type="SUPFAM" id="SSF54909">
    <property type="entry name" value="Dimeric alpha+beta barrel"/>
    <property type="match status" value="1"/>
</dbReference>
<keyword evidence="3" id="KW-0349">Heme</keyword>
<dbReference type="InterPro" id="IPR011008">
    <property type="entry name" value="Dimeric_a/b-barrel"/>
</dbReference>
<keyword evidence="12" id="KW-1185">Reference proteome</keyword>
<dbReference type="PROSITE" id="PS51404">
    <property type="entry name" value="DYP_PEROXIDASE"/>
    <property type="match status" value="1"/>
</dbReference>
<dbReference type="AlphaFoldDB" id="A0A4R8ZWE4"/>
<comment type="cofactor">
    <cofactor evidence="1">
        <name>heme b</name>
        <dbReference type="ChEBI" id="CHEBI:60344"/>
    </cofactor>
</comment>
<evidence type="ECO:0000256" key="7">
    <source>
        <dbReference type="ARBA" id="ARBA00023004"/>
    </source>
</evidence>
<dbReference type="PANTHER" id="PTHR30521:SF4">
    <property type="entry name" value="DEFERROCHELATASE"/>
    <property type="match status" value="1"/>
</dbReference>
<gene>
    <name evidence="11" type="ORF">E3T55_14625</name>
</gene>
<evidence type="ECO:0000256" key="4">
    <source>
        <dbReference type="ARBA" id="ARBA00022723"/>
    </source>
</evidence>
<name>A0A4R8ZWE4_9MICO</name>
<dbReference type="GO" id="GO:0020037">
    <property type="term" value="F:heme binding"/>
    <property type="evidence" value="ECO:0007669"/>
    <property type="project" value="InterPro"/>
</dbReference>
<comment type="similarity">
    <text evidence="8">Belongs to the DyP-type peroxidase family.</text>
</comment>
<comment type="caution">
    <text evidence="11">The sequence shown here is derived from an EMBL/GenBank/DDBJ whole genome shotgun (WGS) entry which is preliminary data.</text>
</comment>
<accession>A0A4R8ZWE4</accession>
<evidence type="ECO:0000313" key="11">
    <source>
        <dbReference type="EMBL" id="TFD47790.1"/>
    </source>
</evidence>
<proteinExistence type="inferred from homology"/>
<keyword evidence="4" id="KW-0479">Metal-binding</keyword>
<dbReference type="OrthoDB" id="9781066at2"/>
<dbReference type="InterPro" id="IPR048328">
    <property type="entry name" value="Dyp_perox_C"/>
</dbReference>
<dbReference type="Pfam" id="PF20628">
    <property type="entry name" value="Dyp_perox_C"/>
    <property type="match status" value="1"/>
</dbReference>
<evidence type="ECO:0000259" key="10">
    <source>
        <dbReference type="Pfam" id="PF20628"/>
    </source>
</evidence>
<sequence length="422" mass="44570">MSDENLDRGAGSGAAAGHRLSRRHLLFGGAAAGIGAASAVGIDLATRPARAARRGAQITAPVAGAADGSETVAFYGPHQAGVETRPQAAVTLVALDLLPETDAGALRRMMRVLTHDAARLTQGQAALADSEPELAVTPARLTVTFGFGPGLVARAGGAAPAWLRPLPAFAIDQLDDAWNGGDLLLQIAADDPVTVAHATRMLLKDSRSFTTVRWRQTGFRRSAGVEKPGTTMRNLFGQVDGTVNLVAGTEDFDSLVWGGADNPAWLHGGTGFVLRRIRMNLDKWDGLDRAGREASVGRTLATGAPLTGSHETDEPDFTATTAIGFPVIAEFSHLRRARSENRGERILRRGYNYDDTPDASGVSNSGLLFVAFQADVDAQFVPIQRRLDELDLLNQWTTPIGSAVFAIAPGCGPDGYIGQTLF</sequence>
<evidence type="ECO:0000256" key="8">
    <source>
        <dbReference type="ARBA" id="ARBA00025737"/>
    </source>
</evidence>
<dbReference type="PROSITE" id="PS51318">
    <property type="entry name" value="TAT"/>
    <property type="match status" value="1"/>
</dbReference>
<keyword evidence="7" id="KW-0408">Iron</keyword>
<dbReference type="NCBIfam" id="TIGR01413">
    <property type="entry name" value="Dyp_perox_fam"/>
    <property type="match status" value="1"/>
</dbReference>
<dbReference type="Proteomes" id="UP000297447">
    <property type="component" value="Unassembled WGS sequence"/>
</dbReference>
<dbReference type="InterPro" id="IPR006314">
    <property type="entry name" value="Dyp_peroxidase"/>
</dbReference>
<dbReference type="GO" id="GO:0004601">
    <property type="term" value="F:peroxidase activity"/>
    <property type="evidence" value="ECO:0007669"/>
    <property type="project" value="UniProtKB-KW"/>
</dbReference>
<feature type="domain" description="Dyp-type peroxidase N-terminal" evidence="9">
    <location>
        <begin position="79"/>
        <end position="220"/>
    </location>
</feature>
<feature type="domain" description="Dyp-type peroxidase C-terminal" evidence="10">
    <location>
        <begin position="232"/>
        <end position="410"/>
    </location>
</feature>
<dbReference type="InterPro" id="IPR006311">
    <property type="entry name" value="TAT_signal"/>
</dbReference>
<reference evidence="11 12" key="1">
    <citation type="submission" date="2019-03" db="EMBL/GenBank/DDBJ databases">
        <title>Genomics of glacier-inhabiting Cryobacterium strains.</title>
        <authorList>
            <person name="Liu Q."/>
            <person name="Xin Y.-H."/>
        </authorList>
    </citation>
    <scope>NUCLEOTIDE SEQUENCE [LARGE SCALE GENOMIC DNA]</scope>
    <source>
        <strain evidence="11 12">Hh14</strain>
    </source>
</reference>
<keyword evidence="2 11" id="KW-0575">Peroxidase</keyword>
<dbReference type="GO" id="GO:0046872">
    <property type="term" value="F:metal ion binding"/>
    <property type="evidence" value="ECO:0007669"/>
    <property type="project" value="UniProtKB-KW"/>
</dbReference>
<dbReference type="InterPro" id="IPR048327">
    <property type="entry name" value="Dyp_perox_N"/>
</dbReference>
<dbReference type="PANTHER" id="PTHR30521">
    <property type="entry name" value="DEFERROCHELATASE/PEROXIDASE"/>
    <property type="match status" value="1"/>
</dbReference>
<evidence type="ECO:0000256" key="1">
    <source>
        <dbReference type="ARBA" id="ARBA00001970"/>
    </source>
</evidence>
<keyword evidence="6" id="KW-0560">Oxidoreductase</keyword>
<evidence type="ECO:0000256" key="2">
    <source>
        <dbReference type="ARBA" id="ARBA00022559"/>
    </source>
</evidence>
<evidence type="ECO:0000313" key="12">
    <source>
        <dbReference type="Proteomes" id="UP000297447"/>
    </source>
</evidence>
<evidence type="ECO:0000256" key="5">
    <source>
        <dbReference type="ARBA" id="ARBA00022729"/>
    </source>
</evidence>
<dbReference type="RefSeq" id="WP_134520296.1">
    <property type="nucleotide sequence ID" value="NZ_SOHE01000060.1"/>
</dbReference>